<dbReference type="SUPFAM" id="SSF53098">
    <property type="entry name" value="Ribonuclease H-like"/>
    <property type="match status" value="1"/>
</dbReference>
<proteinExistence type="predicted"/>
<feature type="transmembrane region" description="Helical" evidence="1">
    <location>
        <begin position="123"/>
        <end position="143"/>
    </location>
</feature>
<keyword evidence="1" id="KW-0812">Transmembrane</keyword>
<evidence type="ECO:0000313" key="3">
    <source>
        <dbReference type="Proteomes" id="UP000078542"/>
    </source>
</evidence>
<sequence length="144" mass="16736">MIFSDINFKLEVPSRRTLVRRIDNDYNRIVNNLKQTLQSIKYISTTADIWSTKHKSFMGVTAHWITEDLKRNSCVLDCRRFKGTHSYDRIAEMFLDIYSEYGLKHEQVISTVTDNGSNFVKAFAEFGIAQGIFIVIFIFIANIL</sequence>
<dbReference type="PANTHER" id="PTHR47501:SF5">
    <property type="entry name" value="HAT C-TERMINAL DIMERISATION DOMAIN-CONTAINING PROTEIN"/>
    <property type="match status" value="1"/>
</dbReference>
<evidence type="ECO:0000256" key="1">
    <source>
        <dbReference type="SAM" id="Phobius"/>
    </source>
</evidence>
<dbReference type="STRING" id="456900.A0A151IHK0"/>
<accession>A0A151IHK0</accession>
<protein>
    <recommendedName>
        <fullName evidence="4">AC9 transposase</fullName>
    </recommendedName>
</protein>
<dbReference type="InterPro" id="IPR012337">
    <property type="entry name" value="RNaseH-like_sf"/>
</dbReference>
<dbReference type="Proteomes" id="UP000078542">
    <property type="component" value="Unassembled WGS sequence"/>
</dbReference>
<dbReference type="PANTHER" id="PTHR47501">
    <property type="entry name" value="TRANSPOSASE-RELATED"/>
    <property type="match status" value="1"/>
</dbReference>
<dbReference type="AlphaFoldDB" id="A0A151IHK0"/>
<keyword evidence="1" id="KW-1133">Transmembrane helix</keyword>
<dbReference type="EMBL" id="KQ977606">
    <property type="protein sequence ID" value="KYN01440.1"/>
    <property type="molecule type" value="Genomic_DNA"/>
</dbReference>
<name>A0A151IHK0_9HYME</name>
<keyword evidence="1" id="KW-0472">Membrane</keyword>
<organism evidence="2 3">
    <name type="scientific">Cyphomyrmex costatus</name>
    <dbReference type="NCBI Taxonomy" id="456900"/>
    <lineage>
        <taxon>Eukaryota</taxon>
        <taxon>Metazoa</taxon>
        <taxon>Ecdysozoa</taxon>
        <taxon>Arthropoda</taxon>
        <taxon>Hexapoda</taxon>
        <taxon>Insecta</taxon>
        <taxon>Pterygota</taxon>
        <taxon>Neoptera</taxon>
        <taxon>Endopterygota</taxon>
        <taxon>Hymenoptera</taxon>
        <taxon>Apocrita</taxon>
        <taxon>Aculeata</taxon>
        <taxon>Formicoidea</taxon>
        <taxon>Formicidae</taxon>
        <taxon>Myrmicinae</taxon>
        <taxon>Cyphomyrmex</taxon>
    </lineage>
</organism>
<keyword evidence="3" id="KW-1185">Reference proteome</keyword>
<reference evidence="2 3" key="1">
    <citation type="submission" date="2016-03" db="EMBL/GenBank/DDBJ databases">
        <title>Cyphomyrmex costatus WGS genome.</title>
        <authorList>
            <person name="Nygaard S."/>
            <person name="Hu H."/>
            <person name="Boomsma J."/>
            <person name="Zhang G."/>
        </authorList>
    </citation>
    <scope>NUCLEOTIDE SEQUENCE [LARGE SCALE GENOMIC DNA]</scope>
    <source>
        <strain evidence="2">MS0001</strain>
        <tissue evidence="2">Whole body</tissue>
    </source>
</reference>
<gene>
    <name evidence="2" type="ORF">ALC62_07790</name>
</gene>
<evidence type="ECO:0008006" key="4">
    <source>
        <dbReference type="Google" id="ProtNLM"/>
    </source>
</evidence>
<evidence type="ECO:0000313" key="2">
    <source>
        <dbReference type="EMBL" id="KYN01440.1"/>
    </source>
</evidence>